<dbReference type="InterPro" id="IPR004252">
    <property type="entry name" value="Probable_transposase_24"/>
</dbReference>
<evidence type="ECO:0000256" key="2">
    <source>
        <dbReference type="SAM" id="MobiDB-lite"/>
    </source>
</evidence>
<comment type="caution">
    <text evidence="3">The sequence shown here is derived from an EMBL/GenBank/DDBJ whole genome shotgun (WGS) entry which is preliminary data.</text>
</comment>
<name>A0AAV5FP54_ELECO</name>
<evidence type="ECO:0000256" key="1">
    <source>
        <dbReference type="SAM" id="Coils"/>
    </source>
</evidence>
<feature type="region of interest" description="Disordered" evidence="2">
    <location>
        <begin position="27"/>
        <end position="53"/>
    </location>
</feature>
<feature type="coiled-coil region" evidence="1">
    <location>
        <begin position="406"/>
        <end position="457"/>
    </location>
</feature>
<keyword evidence="4" id="KW-1185">Reference proteome</keyword>
<feature type="region of interest" description="Disordered" evidence="2">
    <location>
        <begin position="148"/>
        <end position="172"/>
    </location>
</feature>
<proteinExistence type="predicted"/>
<dbReference type="Pfam" id="PF03004">
    <property type="entry name" value="Transposase_24"/>
    <property type="match status" value="1"/>
</dbReference>
<feature type="compositionally biased region" description="Basic and acidic residues" evidence="2">
    <location>
        <begin position="157"/>
        <end position="166"/>
    </location>
</feature>
<gene>
    <name evidence="3" type="primary">gb25655</name>
    <name evidence="3" type="ORF">PR202_gb25655</name>
</gene>
<evidence type="ECO:0000313" key="4">
    <source>
        <dbReference type="Proteomes" id="UP001054889"/>
    </source>
</evidence>
<evidence type="ECO:0000313" key="3">
    <source>
        <dbReference type="EMBL" id="GJN36761.1"/>
    </source>
</evidence>
<sequence>MTVASPLDTRDSSALILLDLSFGHHGAPLPQPKTARASNATDKGMGPAEASVSATAIARKKGKGTATTSTSAIAMNPAVSLWCAIGSGRRRRCHHRQGELLLGAEARGGASRIQGEGGVSWGRGARSWCLGARRGELLPGNAAVDRLPGARRGGLRPGRERGELRPGHTAGWRGVRPCRQASAALRAGDRRSQCLDYRGSWIKSRLFSKVHLDGVSEFMSIDTNNTAVIAACTDLMKSSLRQFRYRLKKKYFDGVPANEVPTTSPVPSITDDQWRALVEMWSSTKHKNKCEANKINHGKVLYHQATGSRSYVAHGYVVKQELRYKENPPTPIDLFKDFHCSSKTGFAKPVKEAVAKMETILAEPEEGQVPKTAAEAFAEVLPSSRKFLQNAGFNPAPEKKNDKAAAAAAAACIQDLQDELEKKNKKSEALEEEVGSLKEQVVEANKAIEKLKKDNEETQSFLRLMVSFNAKN</sequence>
<organism evidence="3 4">
    <name type="scientific">Eleusine coracana subsp. coracana</name>
    <dbReference type="NCBI Taxonomy" id="191504"/>
    <lineage>
        <taxon>Eukaryota</taxon>
        <taxon>Viridiplantae</taxon>
        <taxon>Streptophyta</taxon>
        <taxon>Embryophyta</taxon>
        <taxon>Tracheophyta</taxon>
        <taxon>Spermatophyta</taxon>
        <taxon>Magnoliopsida</taxon>
        <taxon>Liliopsida</taxon>
        <taxon>Poales</taxon>
        <taxon>Poaceae</taxon>
        <taxon>PACMAD clade</taxon>
        <taxon>Chloridoideae</taxon>
        <taxon>Cynodonteae</taxon>
        <taxon>Eleusininae</taxon>
        <taxon>Eleusine</taxon>
    </lineage>
</organism>
<dbReference type="PANTHER" id="PTHR33063">
    <property type="entry name" value="OS02G0583500 PROTEIN"/>
    <property type="match status" value="1"/>
</dbReference>
<dbReference type="EMBL" id="BQKI01000090">
    <property type="protein sequence ID" value="GJN36761.1"/>
    <property type="molecule type" value="Genomic_DNA"/>
</dbReference>
<reference evidence="3" key="1">
    <citation type="journal article" date="2018" name="DNA Res.">
        <title>Multiple hybrid de novo genome assembly of finger millet, an orphan allotetraploid crop.</title>
        <authorList>
            <person name="Hatakeyama M."/>
            <person name="Aluri S."/>
            <person name="Balachadran M.T."/>
            <person name="Sivarajan S.R."/>
            <person name="Patrignani A."/>
            <person name="Gruter S."/>
            <person name="Poveda L."/>
            <person name="Shimizu-Inatsugi R."/>
            <person name="Baeten J."/>
            <person name="Francoijs K.J."/>
            <person name="Nataraja K.N."/>
            <person name="Reddy Y.A.N."/>
            <person name="Phadnis S."/>
            <person name="Ravikumar R.L."/>
            <person name="Schlapbach R."/>
            <person name="Sreeman S.M."/>
            <person name="Shimizu K.K."/>
        </authorList>
    </citation>
    <scope>NUCLEOTIDE SEQUENCE</scope>
</reference>
<reference evidence="3" key="2">
    <citation type="submission" date="2021-12" db="EMBL/GenBank/DDBJ databases">
        <title>Resequencing data analysis of finger millet.</title>
        <authorList>
            <person name="Hatakeyama M."/>
            <person name="Aluri S."/>
            <person name="Balachadran M.T."/>
            <person name="Sivarajan S.R."/>
            <person name="Poveda L."/>
            <person name="Shimizu-Inatsugi R."/>
            <person name="Schlapbach R."/>
            <person name="Sreeman S.M."/>
            <person name="Shimizu K.K."/>
        </authorList>
    </citation>
    <scope>NUCLEOTIDE SEQUENCE</scope>
</reference>
<protein>
    <submittedName>
        <fullName evidence="3">Uncharacterized protein</fullName>
    </submittedName>
</protein>
<keyword evidence="1" id="KW-0175">Coiled coil</keyword>
<dbReference type="AlphaFoldDB" id="A0AAV5FP54"/>
<accession>A0AAV5FP54</accession>
<dbReference type="PANTHER" id="PTHR33063:SF16">
    <property type="entry name" value="OS02G0241300 PROTEIN"/>
    <property type="match status" value="1"/>
</dbReference>
<dbReference type="Proteomes" id="UP001054889">
    <property type="component" value="Unassembled WGS sequence"/>
</dbReference>